<dbReference type="EMBL" id="QRPE01000016">
    <property type="protein sequence ID" value="RHL91686.1"/>
    <property type="molecule type" value="Genomic_DNA"/>
</dbReference>
<keyword evidence="5" id="KW-0378">Hydrolase</keyword>
<evidence type="ECO:0000313" key="4">
    <source>
        <dbReference type="EMBL" id="RHN05095.1"/>
    </source>
</evidence>
<dbReference type="Proteomes" id="UP000284772">
    <property type="component" value="Unassembled WGS sequence"/>
</dbReference>
<evidence type="ECO:0000256" key="1">
    <source>
        <dbReference type="SAM" id="SignalP"/>
    </source>
</evidence>
<dbReference type="Proteomes" id="UP000291191">
    <property type="component" value="Unassembled WGS sequence"/>
</dbReference>
<name>A0A3E4KQC8_9BACE</name>
<dbReference type="InterPro" id="IPR059186">
    <property type="entry name" value="SACTE_4363"/>
</dbReference>
<feature type="signal peptide" evidence="1">
    <location>
        <begin position="1"/>
        <end position="25"/>
    </location>
</feature>
<dbReference type="Proteomes" id="UP000286003">
    <property type="component" value="Unassembled WGS sequence"/>
</dbReference>
<evidence type="ECO:0000313" key="8">
    <source>
        <dbReference type="Proteomes" id="UP000286003"/>
    </source>
</evidence>
<dbReference type="Proteomes" id="UP000285013">
    <property type="component" value="Unassembled WGS sequence"/>
</dbReference>
<feature type="chain" id="PRO_5044592899" evidence="1">
    <location>
        <begin position="26"/>
        <end position="682"/>
    </location>
</feature>
<evidence type="ECO:0000313" key="5">
    <source>
        <dbReference type="EMBL" id="RYT79438.1"/>
    </source>
</evidence>
<dbReference type="AlphaFoldDB" id="A0A3E4KQC8"/>
<protein>
    <submittedName>
        <fullName evidence="5">Glycoside hydrolase family 16</fullName>
    </submittedName>
</protein>
<organism evidence="5 9">
    <name type="scientific">Bacteroides intestinalis</name>
    <dbReference type="NCBI Taxonomy" id="329854"/>
    <lineage>
        <taxon>Bacteria</taxon>
        <taxon>Pseudomonadati</taxon>
        <taxon>Bacteroidota</taxon>
        <taxon>Bacteroidia</taxon>
        <taxon>Bacteroidales</taxon>
        <taxon>Bacteroidaceae</taxon>
        <taxon>Bacteroides</taxon>
    </lineage>
</organism>
<gene>
    <name evidence="2" type="ORF">DWX27_17490</name>
    <name evidence="4" type="ORF">DWZ32_15565</name>
    <name evidence="3" type="ORF">DWZ95_13645</name>
    <name evidence="5" type="ORF">EAJ06_14050</name>
</gene>
<dbReference type="InterPro" id="IPR012334">
    <property type="entry name" value="Pectin_lyas_fold"/>
</dbReference>
<proteinExistence type="predicted"/>
<dbReference type="GO" id="GO:0016787">
    <property type="term" value="F:hydrolase activity"/>
    <property type="evidence" value="ECO:0007669"/>
    <property type="project" value="UniProtKB-KW"/>
</dbReference>
<reference evidence="5 9" key="2">
    <citation type="journal article" date="2019" name="Science, e1252229">
        <title>Invertible promoters mediate bacterial phase variation, antibiotic resistance, and host adaptation in the gut.</title>
        <authorList>
            <person name="Jiang X."/>
            <person name="Hall A.B."/>
            <person name="Arthur T.D."/>
            <person name="Plichta D.R."/>
            <person name="Covington C.T."/>
            <person name="Poyet M."/>
            <person name="Crothers J."/>
            <person name="Moses P.L."/>
            <person name="Tolonen A.C."/>
            <person name="Vlamakis H."/>
            <person name="Alm E.J."/>
            <person name="Xavier R.J."/>
        </authorList>
    </citation>
    <scope>NUCLEOTIDE SEQUENCE [LARGE SCALE GENOMIC DNA]</scope>
    <source>
        <strain evidence="5">Bf_0095</strain>
        <strain evidence="9">bf_0095</strain>
    </source>
</reference>
<dbReference type="EMBL" id="QRWT01000024">
    <property type="protein sequence ID" value="RGT48822.1"/>
    <property type="molecule type" value="Genomic_DNA"/>
</dbReference>
<keyword evidence="9" id="KW-1185">Reference proteome</keyword>
<dbReference type="InterPro" id="IPR011050">
    <property type="entry name" value="Pectin_lyase_fold/virulence"/>
</dbReference>
<dbReference type="EMBL" id="RCXO01000017">
    <property type="protein sequence ID" value="RYT79438.1"/>
    <property type="molecule type" value="Genomic_DNA"/>
</dbReference>
<dbReference type="OrthoDB" id="52286at2"/>
<dbReference type="EMBL" id="QRQM01000018">
    <property type="protein sequence ID" value="RHN05095.1"/>
    <property type="molecule type" value="Genomic_DNA"/>
</dbReference>
<dbReference type="SUPFAM" id="SSF51126">
    <property type="entry name" value="Pectin lyase-like"/>
    <property type="match status" value="1"/>
</dbReference>
<sequence>MKRNKLPGIILLACCALFAGMQANAKGIEVRNGNIILDFSTKIASQTSAGTYTIKRSTGRFSEYQTIGSTSSTTFIDKKVKGNPHDYYYQITDKKGNLLASMAMDTEVFGDYVYIYSDTDRKVDVGNEINAIHEQMFGKEFSPNRYALLFKAGDYKEAGLLKVPFYVHLAGLGKTPFDVEVSNIHTPPHLSNGNGTCTFWRSAENLSVIGPETYDEEETFKWAVSQAAPIRRIYSQRVVRNQWENGWVSGGFTADCYFDAAAGSKNQQQWYTRNSFLNKGRGEFEEIKYNYCFQGVELGTEVDIKAYQNNWDKGGNVTFIPTTPIIREKPFLFIGDDGRYKVFRPALKHEHKGVSYSRTDMGEGEILDLLNEFYVVKPGVSAEYMNKQLVAGKHLLITPGMYELSEPLHVTRPNTIILGIGWATLIPGEKNSDTAILVEDVDGVTIASLMFDAHYTSNTLIQVGTEKTAQRHTQNPILLTDLFFRIGGFRPAKVYVDRAVELNSNDVIGDHFWIWRADHGVRGSVGWEINTTRNGLVVNGDHVTIYGLFNEHFQEYQTYWTGEHGRTYFYQCETPYDAPSQEYYMSENGTRAGYAAYKVADNVNTHEAFAFGIYDVLHNEIMIENSIEVPDKTGIRMYHMCNNTLSGGGAKGFNYILNGIGKSTYKTHHDYRAYIDEFIGKR</sequence>
<comment type="caution">
    <text evidence="5">The sequence shown here is derived from an EMBL/GenBank/DDBJ whole genome shotgun (WGS) entry which is preliminary data.</text>
</comment>
<evidence type="ECO:0000313" key="2">
    <source>
        <dbReference type="EMBL" id="RGT48822.1"/>
    </source>
</evidence>
<evidence type="ECO:0000313" key="9">
    <source>
        <dbReference type="Proteomes" id="UP000291191"/>
    </source>
</evidence>
<dbReference type="RefSeq" id="WP_021968371.1">
    <property type="nucleotide sequence ID" value="NZ_CABMMK010000007.1"/>
</dbReference>
<evidence type="ECO:0000313" key="7">
    <source>
        <dbReference type="Proteomes" id="UP000285013"/>
    </source>
</evidence>
<dbReference type="Gene3D" id="2.160.20.10">
    <property type="entry name" value="Single-stranded right-handed beta-helix, Pectin lyase-like"/>
    <property type="match status" value="1"/>
</dbReference>
<reference evidence="6 7" key="1">
    <citation type="submission" date="2018-08" db="EMBL/GenBank/DDBJ databases">
        <title>A genome reference for cultivated species of the human gut microbiota.</title>
        <authorList>
            <person name="Zou Y."/>
            <person name="Xue W."/>
            <person name="Luo G."/>
        </authorList>
    </citation>
    <scope>NUCLEOTIDE SEQUENCE [LARGE SCALE GENOMIC DNA]</scope>
    <source>
        <strain evidence="2 6">AF19-10AC</strain>
        <strain evidence="4 8">AF31-23</strain>
        <strain evidence="3 7">AF36-16BH</strain>
    </source>
</reference>
<evidence type="ECO:0000313" key="3">
    <source>
        <dbReference type="EMBL" id="RHL91686.1"/>
    </source>
</evidence>
<evidence type="ECO:0000313" key="6">
    <source>
        <dbReference type="Proteomes" id="UP000284772"/>
    </source>
</evidence>
<keyword evidence="1" id="KW-0732">Signal</keyword>
<dbReference type="CDD" id="cd23669">
    <property type="entry name" value="GH55_SacteLam55A-like"/>
    <property type="match status" value="1"/>
</dbReference>
<accession>A0A3E4KQC8</accession>